<dbReference type="PANTHER" id="PTHR43329">
    <property type="entry name" value="EPOXIDE HYDROLASE"/>
    <property type="match status" value="1"/>
</dbReference>
<comment type="similarity">
    <text evidence="2">Belongs to the AB hydrolase superfamily. Epoxide hydrolase family.</text>
</comment>
<dbReference type="HOGENOM" id="CLU_020336_7_5_1"/>
<dbReference type="GO" id="GO:0016787">
    <property type="term" value="F:hydrolase activity"/>
    <property type="evidence" value="ECO:0007669"/>
    <property type="project" value="UniProtKB-KW"/>
</dbReference>
<dbReference type="AlphaFoldDB" id="V2XVY2"/>
<dbReference type="SMR" id="V2XVY2"/>
<dbReference type="Gene3D" id="3.40.50.1820">
    <property type="entry name" value="alpha/beta hydrolase"/>
    <property type="match status" value="1"/>
</dbReference>
<feature type="domain" description="AB hydrolase-1" evidence="4">
    <location>
        <begin position="65"/>
        <end position="341"/>
    </location>
</feature>
<keyword evidence="3" id="KW-0732">Signal</keyword>
<comment type="caution">
    <text evidence="5">The sequence shown here is derived from an EMBL/GenBank/DDBJ whole genome shotgun (WGS) entry which is preliminary data.</text>
</comment>
<evidence type="ECO:0000259" key="4">
    <source>
        <dbReference type="Pfam" id="PF00561"/>
    </source>
</evidence>
<dbReference type="OrthoDB" id="408373at2759"/>
<dbReference type="EMBL" id="AWSO01000043">
    <property type="protein sequence ID" value="ESK96695.1"/>
    <property type="molecule type" value="Genomic_DNA"/>
</dbReference>
<dbReference type="InterPro" id="IPR029058">
    <property type="entry name" value="AB_hydrolase_fold"/>
</dbReference>
<dbReference type="InterPro" id="IPR000073">
    <property type="entry name" value="AB_hydrolase_1"/>
</dbReference>
<accession>V2XVY2</accession>
<dbReference type="STRING" id="1381753.V2XVY2"/>
<evidence type="ECO:0000313" key="6">
    <source>
        <dbReference type="Proteomes" id="UP000017559"/>
    </source>
</evidence>
<dbReference type="SUPFAM" id="SSF53474">
    <property type="entry name" value="alpha/beta-Hydrolases"/>
    <property type="match status" value="1"/>
</dbReference>
<sequence>MRVLQLLAAFLLLVTTTFAAKSSGFDPKGYPKHSVTCKAVKRNAGEAIVDINLSYVDINPSAKKTLIMVHGWPSLWSTWVYQIQEFKDDYRLIVPDLRGFGDSTHPDDVESSGTTFDLVGDLTCILDDAKVDKAVCIGHDWGSAICHEAGRSRPDIFEAVVGIAVPYIPSAGAFVSIKYLVLALPKLAYQLFFSGKTEEAIAELDKDIKRSIRATLRTGDSPPPASFLTSTDSFLDAWHDVEEIPPVPFFSPEEEDYFIEEYKKQGFRNTLQFYTDSNRHATWKFVNQQGNHTIPQPVLAILPEHDPVANWALAMKLLKSELFLPDLTTEMIQGGHWVHLEYPEEVNSALGKWLDKLDARAGTDAAPQPQAEERHDEL</sequence>
<feature type="chain" id="PRO_5004712303" evidence="3">
    <location>
        <begin position="20"/>
        <end position="378"/>
    </location>
</feature>
<gene>
    <name evidence="5" type="ORF">Moror_6712</name>
</gene>
<keyword evidence="6" id="KW-1185">Reference proteome</keyword>
<protein>
    <submittedName>
        <fullName evidence="5">Epoxide hydrolase</fullName>
    </submittedName>
</protein>
<keyword evidence="1 5" id="KW-0378">Hydrolase</keyword>
<evidence type="ECO:0000256" key="3">
    <source>
        <dbReference type="SAM" id="SignalP"/>
    </source>
</evidence>
<evidence type="ECO:0000256" key="2">
    <source>
        <dbReference type="ARBA" id="ARBA00038334"/>
    </source>
</evidence>
<dbReference type="InterPro" id="IPR000639">
    <property type="entry name" value="Epox_hydrolase-like"/>
</dbReference>
<dbReference type="PRINTS" id="PR00412">
    <property type="entry name" value="EPOXHYDRLASE"/>
</dbReference>
<dbReference type="Pfam" id="PF00561">
    <property type="entry name" value="Abhydrolase_1"/>
    <property type="match status" value="1"/>
</dbReference>
<organism evidence="5 6">
    <name type="scientific">Moniliophthora roreri (strain MCA 2997)</name>
    <name type="common">Cocoa frosty pod rot fungus</name>
    <name type="synonym">Crinipellis roreri</name>
    <dbReference type="NCBI Taxonomy" id="1381753"/>
    <lineage>
        <taxon>Eukaryota</taxon>
        <taxon>Fungi</taxon>
        <taxon>Dikarya</taxon>
        <taxon>Basidiomycota</taxon>
        <taxon>Agaricomycotina</taxon>
        <taxon>Agaricomycetes</taxon>
        <taxon>Agaricomycetidae</taxon>
        <taxon>Agaricales</taxon>
        <taxon>Marasmiineae</taxon>
        <taxon>Marasmiaceae</taxon>
        <taxon>Moniliophthora</taxon>
    </lineage>
</organism>
<dbReference type="Proteomes" id="UP000017559">
    <property type="component" value="Unassembled WGS sequence"/>
</dbReference>
<reference evidence="5 6" key="1">
    <citation type="journal article" date="2014" name="BMC Genomics">
        <title>Genome and secretome analysis of the hemibiotrophic fungal pathogen, Moniliophthora roreri, which causes frosty pod rot disease of cacao: mechanisms of the biotrophic and necrotrophic phases.</title>
        <authorList>
            <person name="Meinhardt L.W."/>
            <person name="Costa G.G.L."/>
            <person name="Thomazella D.P.T."/>
            <person name="Teixeira P.J.P.L."/>
            <person name="Carazzolle M.F."/>
            <person name="Schuster S.C."/>
            <person name="Carlson J.E."/>
            <person name="Guiltinan M.J."/>
            <person name="Mieczkowski P."/>
            <person name="Farmer A."/>
            <person name="Ramaraj T."/>
            <person name="Crozier J."/>
            <person name="Davis R.E."/>
            <person name="Shao J."/>
            <person name="Melnick R.L."/>
            <person name="Pereira G.A.G."/>
            <person name="Bailey B.A."/>
        </authorList>
    </citation>
    <scope>NUCLEOTIDE SEQUENCE [LARGE SCALE GENOMIC DNA]</scope>
    <source>
        <strain evidence="5 6">MCA 2997</strain>
    </source>
</reference>
<dbReference type="KEGG" id="mrr:Moror_6712"/>
<evidence type="ECO:0000256" key="1">
    <source>
        <dbReference type="ARBA" id="ARBA00022801"/>
    </source>
</evidence>
<proteinExistence type="inferred from homology"/>
<name>V2XVY2_MONRO</name>
<evidence type="ECO:0000313" key="5">
    <source>
        <dbReference type="EMBL" id="ESK96695.1"/>
    </source>
</evidence>
<feature type="signal peptide" evidence="3">
    <location>
        <begin position="1"/>
        <end position="19"/>
    </location>
</feature>